<name>W2UI13_9FLAO</name>
<dbReference type="SUPFAM" id="SSF74853">
    <property type="entry name" value="Lamin A/C globular tail domain"/>
    <property type="match status" value="1"/>
</dbReference>
<evidence type="ECO:0000313" key="2">
    <source>
        <dbReference type="EMBL" id="ETN93770.1"/>
    </source>
</evidence>
<dbReference type="Pfam" id="PF00932">
    <property type="entry name" value="LTD"/>
    <property type="match status" value="1"/>
</dbReference>
<comment type="caution">
    <text evidence="2">The sequence shown here is derived from an EMBL/GenBank/DDBJ whole genome shotgun (WGS) entry which is preliminary data.</text>
</comment>
<reference evidence="2 3" key="2">
    <citation type="journal article" date="2016" name="Genome Announc.">
        <title>Draft Genome Sequence of Zhouia amylolytica AD3, Isolated from Tidal Flat Sediment.</title>
        <authorList>
            <person name="Jia B."/>
            <person name="Jin H.M."/>
            <person name="Lee H.J."/>
            <person name="Jeon C.O."/>
        </authorList>
    </citation>
    <scope>NUCLEOTIDE SEQUENCE [LARGE SCALE GENOMIC DNA]</scope>
    <source>
        <strain evidence="2 3">AD3</strain>
    </source>
</reference>
<feature type="domain" description="LTD" evidence="1">
    <location>
        <begin position="274"/>
        <end position="395"/>
    </location>
</feature>
<dbReference type="PROSITE" id="PS51841">
    <property type="entry name" value="LTD"/>
    <property type="match status" value="1"/>
</dbReference>
<reference evidence="3" key="1">
    <citation type="submission" date="2013-11" db="EMBL/GenBank/DDBJ databases">
        <title>Draft genome sequence from a member of Zhouia, isolated tidal flat.</title>
        <authorList>
            <person name="Jin H."/>
            <person name="Jeon C.O."/>
        </authorList>
    </citation>
    <scope>NUCLEOTIDE SEQUENCE [LARGE SCALE GENOMIC DNA]</scope>
    <source>
        <strain evidence="3">AD3</strain>
    </source>
</reference>
<keyword evidence="3" id="KW-1185">Reference proteome</keyword>
<dbReference type="RefSeq" id="WP_051413620.1">
    <property type="nucleotide sequence ID" value="NZ_AYXY01000031.1"/>
</dbReference>
<dbReference type="InterPro" id="IPR036415">
    <property type="entry name" value="Lamin_tail_dom_sf"/>
</dbReference>
<proteinExistence type="predicted"/>
<dbReference type="InterPro" id="IPR001322">
    <property type="entry name" value="Lamin_tail_dom"/>
</dbReference>
<sequence length="446" mass="49222">MKKKGIIKLLVVFGVCSCIKTDDYKNDRNCLSHNAITANTTFANVKSMYNGTLMQIHDDLIIEGYVNSSDEGGNIYGSLYIQESVKGPTEGFEVNIDLQDCYLFYPLGQKVAIQLKNLYLDKVHGVFKLGGIYKSPYGTVSVGRLPRAMIVAHIFNYCDDVSGIEPVKTTIPDIDESMLSTLIVLDSIQVADESQGLPYAEEKETTERILMDCDGNTITMRNSGYANFQPEYLPEGGGSVTAVLSKYRDEYQLYIRDLFDVDFKGDYLDCGYVNESDQVIISEIADPENNSSDMNGRFIELSNIGDENVNLEGWELRRYTNSNPDYSSVIDLSGIIIESQSSIVIAADEVDFESVFGFLADMEGGSGSAAGSNGDDNMVLVDLAGTKVDVFGIPGEDGSDTSHDFENGKAFRRLSVRKGNSVYDPAEWIITTPQTAPFDFNPRSRD</sequence>
<dbReference type="STRING" id="376730.SAMN04487906_0147"/>
<dbReference type="AlphaFoldDB" id="W2UI13"/>
<dbReference type="eggNOG" id="COG4085">
    <property type="taxonomic scope" value="Bacteria"/>
</dbReference>
<evidence type="ECO:0000313" key="3">
    <source>
        <dbReference type="Proteomes" id="UP000018850"/>
    </source>
</evidence>
<protein>
    <recommendedName>
        <fullName evidence="1">LTD domain-containing protein</fullName>
    </recommendedName>
</protein>
<dbReference type="Proteomes" id="UP000018850">
    <property type="component" value="Unassembled WGS sequence"/>
</dbReference>
<evidence type="ECO:0000259" key="1">
    <source>
        <dbReference type="PROSITE" id="PS51841"/>
    </source>
</evidence>
<dbReference type="EMBL" id="AYXY01000031">
    <property type="protein sequence ID" value="ETN93770.1"/>
    <property type="molecule type" value="Genomic_DNA"/>
</dbReference>
<accession>W2UI13</accession>
<dbReference type="Pfam" id="PF18942">
    <property type="entry name" value="DUF5689"/>
    <property type="match status" value="1"/>
</dbReference>
<gene>
    <name evidence="2" type="ORF">P278_31800</name>
</gene>
<organism evidence="2 3">
    <name type="scientific">Zhouia amylolytica AD3</name>
    <dbReference type="NCBI Taxonomy" id="1286632"/>
    <lineage>
        <taxon>Bacteria</taxon>
        <taxon>Pseudomonadati</taxon>
        <taxon>Bacteroidota</taxon>
        <taxon>Flavobacteriia</taxon>
        <taxon>Flavobacteriales</taxon>
        <taxon>Flavobacteriaceae</taxon>
        <taxon>Zhouia</taxon>
    </lineage>
</organism>
<dbReference type="Gene3D" id="2.60.40.1260">
    <property type="entry name" value="Lamin Tail domain"/>
    <property type="match status" value="1"/>
</dbReference>
<dbReference type="InterPro" id="IPR043744">
    <property type="entry name" value="DUF5689"/>
</dbReference>